<organism evidence="1 2">
    <name type="scientific">Petralouisia muris</name>
    <dbReference type="NCBI Taxonomy" id="3032872"/>
    <lineage>
        <taxon>Bacteria</taxon>
        <taxon>Bacillati</taxon>
        <taxon>Bacillota</taxon>
        <taxon>Clostridia</taxon>
        <taxon>Lachnospirales</taxon>
        <taxon>Lachnospiraceae</taxon>
        <taxon>Petralouisia</taxon>
    </lineage>
</organism>
<sequence>MHELGIVFHIVKTVEQVAKENQASRVGKVVLQIGEVSTIIPSYLEDCWNWKCSKSSLMDGCKLEIETIPAVTFCESCKETYGTVAYGKTCPYCGSGHTYLLQGNEHEIKEIEVS</sequence>
<proteinExistence type="predicted"/>
<keyword evidence="2" id="KW-1185">Reference proteome</keyword>
<evidence type="ECO:0000313" key="1">
    <source>
        <dbReference type="EMBL" id="TGY97488.1"/>
    </source>
</evidence>
<dbReference type="Proteomes" id="UP000304953">
    <property type="component" value="Unassembled WGS sequence"/>
</dbReference>
<evidence type="ECO:0000313" key="2">
    <source>
        <dbReference type="Proteomes" id="UP000304953"/>
    </source>
</evidence>
<accession>A0AC61RZF2</accession>
<comment type="caution">
    <text evidence="1">The sequence shown here is derived from an EMBL/GenBank/DDBJ whole genome shotgun (WGS) entry which is preliminary data.</text>
</comment>
<reference evidence="1" key="1">
    <citation type="submission" date="2019-04" db="EMBL/GenBank/DDBJ databases">
        <title>Microbes associate with the intestines of laboratory mice.</title>
        <authorList>
            <person name="Navarre W."/>
            <person name="Wong E."/>
            <person name="Huang K."/>
            <person name="Tropini C."/>
            <person name="Ng K."/>
            <person name="Yu B."/>
        </authorList>
    </citation>
    <scope>NUCLEOTIDE SEQUENCE</scope>
    <source>
        <strain evidence="1">NM01_1-7b</strain>
    </source>
</reference>
<gene>
    <name evidence="1" type="ORF">E5329_04940</name>
</gene>
<name>A0AC61RZF2_9FIRM</name>
<dbReference type="EMBL" id="SRYA01000007">
    <property type="protein sequence ID" value="TGY97488.1"/>
    <property type="molecule type" value="Genomic_DNA"/>
</dbReference>
<protein>
    <submittedName>
        <fullName evidence="1">Hydrogenase maturation nickel metallochaperone HypA</fullName>
    </submittedName>
</protein>